<accession>A0ABR8MIT5</accession>
<evidence type="ECO:0000256" key="1">
    <source>
        <dbReference type="ARBA" id="ARBA00022475"/>
    </source>
</evidence>
<feature type="region of interest" description="Disordered" evidence="5">
    <location>
        <begin position="1"/>
        <end position="44"/>
    </location>
</feature>
<feature type="compositionally biased region" description="Basic and acidic residues" evidence="5">
    <location>
        <begin position="760"/>
        <end position="773"/>
    </location>
</feature>
<dbReference type="EMBL" id="JACXYY010000006">
    <property type="protein sequence ID" value="MBD3915887.1"/>
    <property type="molecule type" value="Genomic_DNA"/>
</dbReference>
<dbReference type="Proteomes" id="UP000649289">
    <property type="component" value="Unassembled WGS sequence"/>
</dbReference>
<feature type="region of interest" description="Disordered" evidence="5">
    <location>
        <begin position="922"/>
        <end position="969"/>
    </location>
</feature>
<feature type="region of interest" description="Disordered" evidence="5">
    <location>
        <begin position="760"/>
        <end position="780"/>
    </location>
</feature>
<feature type="compositionally biased region" description="Gly residues" evidence="5">
    <location>
        <begin position="19"/>
        <end position="37"/>
    </location>
</feature>
<feature type="transmembrane region" description="Helical" evidence="6">
    <location>
        <begin position="294"/>
        <end position="311"/>
    </location>
</feature>
<dbReference type="Pfam" id="PF03699">
    <property type="entry name" value="UPF0182"/>
    <property type="match status" value="1"/>
</dbReference>
<evidence type="ECO:0000313" key="8">
    <source>
        <dbReference type="Proteomes" id="UP000649289"/>
    </source>
</evidence>
<keyword evidence="8" id="KW-1185">Reference proteome</keyword>
<evidence type="ECO:0000256" key="2">
    <source>
        <dbReference type="ARBA" id="ARBA00022692"/>
    </source>
</evidence>
<evidence type="ECO:0000313" key="7">
    <source>
        <dbReference type="EMBL" id="MBD3915887.1"/>
    </source>
</evidence>
<feature type="compositionally biased region" description="Low complexity" evidence="5">
    <location>
        <begin position="937"/>
        <end position="964"/>
    </location>
</feature>
<evidence type="ECO:0000256" key="5">
    <source>
        <dbReference type="SAM" id="MobiDB-lite"/>
    </source>
</evidence>
<keyword evidence="1" id="KW-1003">Cell membrane</keyword>
<keyword evidence="2 6" id="KW-0812">Transmembrane</keyword>
<sequence>MSSPFNRPGGPTGPDGPQRPGGQGGGGGQGGPGGSGGPRSAAPSRRPGALVITAIILILLFMLLSGFASFWTERLWFGSVGYREVFTTLLLTRIGLFLVFAGLMAATVAVTLAMAYRFRPVLWPGMPGMPDDGMDRYREVLVPRMGWVIAAAAVIMGLFAGASATGQWRSYSLWQHSQSFGTKDPYFGKDVGFYVFELPFWHYLVDYAMALAVIGLLATILMNYLFGGIRLSARPGERLTSAAQIQVSSLLAMFVIFKAVDYWLDRFDLVTTTGSIFTGMGYTDDKAVLPAKEILAGIAIVCAILFLANIWRRTWLLPSVGVALFALSAIILGLIVPTLVQALRVNPNVPDREGPYLAKNIEATRQAFMLDQIEEERFTGTPLGQDGRLQAVDGITSSVPLVDPKVVSQTFQLQQQVRPYYSVGDVLDVDRYNLGGIDRAIVLGVRELDQDGIAQDNQTWANLHTVYTHGNGIIAAYANQRPEDDERQSTSVQWAEGQEANQNALSSMSDGYESRVYYGEMSPTYSIVGSRPNASPIELDLTTDSTTTDAADEEDRATTYTGQGGVPIGNIFNKLLYAVKYSEPNLILSGRVHADSKILYDRKPREMVEKVAPWLTVDSDPFPAVIDGRIQWILDGYTTTDKYPGSQRASFETMTEDALQDDNAFATLPTDEVNYLRNSVKATVDAYDGTVTLYAWDDEDPILKAWSEVFPGTVQPKDAIPDSLMPHLRYPEDLFKAQRYQYQRYHITEAQAWLEGSERWEAPKDPQATDKRQPPYRLFTDNDGNQTWSLTSVYVWPKRDKLASFMEVNSDATSDDYGKISVKELPDEGTDGPRLIANTLSTDDEVRDKLLPYTNGDADIIYGNLLTLPVADSFMYVQPLYTRRQNESAFPVLTFVLVSYKGNVGIGTTLTAAIGDALDASSNGGSSDGGDGGDGGSTETPTESPTAEPTETPSGEPSTNPPSGNTQQQIRDLLQQAEDRFTQADQAQRNGNTVRWAELMEEARQLIEEAVALAD</sequence>
<comment type="caution">
    <text evidence="7">The sequence shown here is derived from an EMBL/GenBank/DDBJ whole genome shotgun (WGS) entry which is preliminary data.</text>
</comment>
<evidence type="ECO:0000256" key="6">
    <source>
        <dbReference type="SAM" id="Phobius"/>
    </source>
</evidence>
<reference evidence="7 8" key="1">
    <citation type="submission" date="2020-09" db="EMBL/GenBank/DDBJ databases">
        <title>novel species in genus Nocardioides.</title>
        <authorList>
            <person name="Zhang G."/>
        </authorList>
    </citation>
    <scope>NUCLEOTIDE SEQUENCE [LARGE SCALE GENOMIC DNA]</scope>
    <source>
        <strain evidence="7 8">19197</strain>
    </source>
</reference>
<feature type="transmembrane region" description="Helical" evidence="6">
    <location>
        <begin position="207"/>
        <end position="227"/>
    </location>
</feature>
<dbReference type="InterPro" id="IPR005372">
    <property type="entry name" value="UPF0182"/>
</dbReference>
<feature type="transmembrane region" description="Helical" evidence="6">
    <location>
        <begin position="323"/>
        <end position="343"/>
    </location>
</feature>
<proteinExistence type="predicted"/>
<feature type="transmembrane region" description="Helical" evidence="6">
    <location>
        <begin position="91"/>
        <end position="116"/>
    </location>
</feature>
<feature type="transmembrane region" description="Helical" evidence="6">
    <location>
        <begin position="49"/>
        <end position="71"/>
    </location>
</feature>
<name>A0ABR8MIT5_9ACTN</name>
<feature type="transmembrane region" description="Helical" evidence="6">
    <location>
        <begin position="239"/>
        <end position="260"/>
    </location>
</feature>
<evidence type="ECO:0000256" key="3">
    <source>
        <dbReference type="ARBA" id="ARBA00022989"/>
    </source>
</evidence>
<feature type="transmembrane region" description="Helical" evidence="6">
    <location>
        <begin position="145"/>
        <end position="164"/>
    </location>
</feature>
<gene>
    <name evidence="7" type="ORF">IEZ25_14775</name>
</gene>
<dbReference type="PANTHER" id="PTHR39344">
    <property type="entry name" value="UPF0182 PROTEIN SLL1060"/>
    <property type="match status" value="1"/>
</dbReference>
<protein>
    <submittedName>
        <fullName evidence="7">UPF0182 family protein</fullName>
    </submittedName>
</protein>
<organism evidence="7 8">
    <name type="scientific">Nocardioides hwasunensis</name>
    <dbReference type="NCBI Taxonomy" id="397258"/>
    <lineage>
        <taxon>Bacteria</taxon>
        <taxon>Bacillati</taxon>
        <taxon>Actinomycetota</taxon>
        <taxon>Actinomycetes</taxon>
        <taxon>Propionibacteriales</taxon>
        <taxon>Nocardioidaceae</taxon>
        <taxon>Nocardioides</taxon>
    </lineage>
</organism>
<evidence type="ECO:0000256" key="4">
    <source>
        <dbReference type="ARBA" id="ARBA00023136"/>
    </source>
</evidence>
<feature type="compositionally biased region" description="Gly residues" evidence="5">
    <location>
        <begin position="926"/>
        <end position="936"/>
    </location>
</feature>
<dbReference type="RefSeq" id="WP_191200227.1">
    <property type="nucleotide sequence ID" value="NZ_BAAAPA010000006.1"/>
</dbReference>
<keyword evidence="3 6" id="KW-1133">Transmembrane helix</keyword>
<keyword evidence="4 6" id="KW-0472">Membrane</keyword>
<dbReference type="PANTHER" id="PTHR39344:SF1">
    <property type="entry name" value="UPF0182 PROTEIN SLL1060"/>
    <property type="match status" value="1"/>
</dbReference>